<evidence type="ECO:0000313" key="9">
    <source>
        <dbReference type="EMBL" id="RXW17643.1"/>
    </source>
</evidence>
<evidence type="ECO:0000256" key="1">
    <source>
        <dbReference type="ARBA" id="ARBA00009547"/>
    </source>
</evidence>
<dbReference type="GO" id="GO:0046872">
    <property type="term" value="F:metal ion binding"/>
    <property type="evidence" value="ECO:0007669"/>
    <property type="project" value="UniProtKB-KW"/>
</dbReference>
<dbReference type="CDD" id="cd11010">
    <property type="entry name" value="S1-P1_nuclease"/>
    <property type="match status" value="1"/>
</dbReference>
<comment type="similarity">
    <text evidence="1">Belongs to the nuclease type I family.</text>
</comment>
<evidence type="ECO:0000256" key="6">
    <source>
        <dbReference type="ARBA" id="ARBA00023157"/>
    </source>
</evidence>
<keyword evidence="3" id="KW-0479">Metal-binding</keyword>
<keyword evidence="7" id="KW-0325">Glycoprotein</keyword>
<dbReference type="GO" id="GO:0003676">
    <property type="term" value="F:nucleic acid binding"/>
    <property type="evidence" value="ECO:0007669"/>
    <property type="project" value="InterPro"/>
</dbReference>
<evidence type="ECO:0000256" key="2">
    <source>
        <dbReference type="ARBA" id="ARBA00022722"/>
    </source>
</evidence>
<dbReference type="Proteomes" id="UP000290288">
    <property type="component" value="Unassembled WGS sequence"/>
</dbReference>
<dbReference type="PANTHER" id="PTHR33146">
    <property type="entry name" value="ENDONUCLEASE 4"/>
    <property type="match status" value="1"/>
</dbReference>
<dbReference type="GO" id="GO:0016788">
    <property type="term" value="F:hydrolase activity, acting on ester bonds"/>
    <property type="evidence" value="ECO:0007669"/>
    <property type="project" value="InterPro"/>
</dbReference>
<dbReference type="SUPFAM" id="SSF48537">
    <property type="entry name" value="Phospholipase C/P1 nuclease"/>
    <property type="match status" value="1"/>
</dbReference>
<gene>
    <name evidence="9" type="ORF">EST38_g8210</name>
</gene>
<keyword evidence="4" id="KW-0255">Endonuclease</keyword>
<dbReference type="InterPro" id="IPR003154">
    <property type="entry name" value="S1/P1nuclease"/>
</dbReference>
<evidence type="ECO:0000313" key="10">
    <source>
        <dbReference type="Proteomes" id="UP000290288"/>
    </source>
</evidence>
<accession>A0A4Q2DD77</accession>
<keyword evidence="5" id="KW-0378">Hydrolase</keyword>
<dbReference type="Pfam" id="PF02265">
    <property type="entry name" value="S1-P1_nuclease"/>
    <property type="match status" value="1"/>
</dbReference>
<evidence type="ECO:0000256" key="7">
    <source>
        <dbReference type="ARBA" id="ARBA00023180"/>
    </source>
</evidence>
<dbReference type="EMBL" id="SDEE01000324">
    <property type="protein sequence ID" value="RXW17643.1"/>
    <property type="molecule type" value="Genomic_DNA"/>
</dbReference>
<dbReference type="GO" id="GO:0004519">
    <property type="term" value="F:endonuclease activity"/>
    <property type="evidence" value="ECO:0007669"/>
    <property type="project" value="UniProtKB-KW"/>
</dbReference>
<organism evidence="9 10">
    <name type="scientific">Candolleomyces aberdarensis</name>
    <dbReference type="NCBI Taxonomy" id="2316362"/>
    <lineage>
        <taxon>Eukaryota</taxon>
        <taxon>Fungi</taxon>
        <taxon>Dikarya</taxon>
        <taxon>Basidiomycota</taxon>
        <taxon>Agaricomycotina</taxon>
        <taxon>Agaricomycetes</taxon>
        <taxon>Agaricomycetidae</taxon>
        <taxon>Agaricales</taxon>
        <taxon>Agaricineae</taxon>
        <taxon>Psathyrellaceae</taxon>
        <taxon>Candolleomyces</taxon>
    </lineage>
</organism>
<proteinExistence type="inferred from homology"/>
<feature type="chain" id="PRO_5020928738" evidence="8">
    <location>
        <begin position="22"/>
        <end position="443"/>
    </location>
</feature>
<dbReference type="STRING" id="2316362.A0A4Q2DD77"/>
<dbReference type="PANTHER" id="PTHR33146:SF29">
    <property type="entry name" value="S1_P1 NUCLEASE"/>
    <property type="match status" value="1"/>
</dbReference>
<comment type="caution">
    <text evidence="9">The sequence shown here is derived from an EMBL/GenBank/DDBJ whole genome shotgun (WGS) entry which is preliminary data.</text>
</comment>
<keyword evidence="10" id="KW-1185">Reference proteome</keyword>
<sequence length="443" mass="48745">MRLRLALLIVAASSALPSVYAWGAAGTVIFYPSASARRPNASSGHEIVATIAQIHLHPSVLPVICDLMDIEPSDHSEASLRRQCHLAPIATWADRERMRMRWSSAMHHIEAVDDNPGDDCQYPGAGGWAGTKRINLLDAIKNVTGILADWSGVDEHDNSGRTLLVPTAPRRATFLRVGGRSLSPRPAGPREKEAFKFLVHFIGEFHQPLHLTRRQRGGHGALVYFEGRLSNLHRVWGTGLLARLIRIVPPQYSSPLPDRSDLPIPSQQIELALRHAIYDPLVRRVMWEGVESKWINDIDDWISCPAVPTAPAPESQSTSILSIVSGVLSNPWTLPRALVKIVSSASRERVDILPDGPRVCPYAWSTPVHALNCKYVWPPALIANATKPKVEEFSHARAARPPILDTPAYMAALDDNLVLEKLVAQGGLRLAGVLNWLFATKEA</sequence>
<dbReference type="GO" id="GO:0006308">
    <property type="term" value="P:DNA catabolic process"/>
    <property type="evidence" value="ECO:0007669"/>
    <property type="project" value="InterPro"/>
</dbReference>
<protein>
    <submittedName>
        <fullName evidence="9">Uncharacterized protein</fullName>
    </submittedName>
</protein>
<dbReference type="AlphaFoldDB" id="A0A4Q2DD77"/>
<name>A0A4Q2DD77_9AGAR</name>
<dbReference type="InterPro" id="IPR008947">
    <property type="entry name" value="PLipase_C/P1_nuclease_dom_sf"/>
</dbReference>
<keyword evidence="8" id="KW-0732">Signal</keyword>
<keyword evidence="6" id="KW-1015">Disulfide bond</keyword>
<evidence type="ECO:0000256" key="4">
    <source>
        <dbReference type="ARBA" id="ARBA00022759"/>
    </source>
</evidence>
<dbReference type="Gene3D" id="1.10.575.10">
    <property type="entry name" value="P1 Nuclease"/>
    <property type="match status" value="1"/>
</dbReference>
<feature type="signal peptide" evidence="8">
    <location>
        <begin position="1"/>
        <end position="21"/>
    </location>
</feature>
<dbReference type="OrthoDB" id="441446at2759"/>
<evidence type="ECO:0000256" key="5">
    <source>
        <dbReference type="ARBA" id="ARBA00022801"/>
    </source>
</evidence>
<reference evidence="9 10" key="1">
    <citation type="submission" date="2019-01" db="EMBL/GenBank/DDBJ databases">
        <title>Draft genome sequence of Psathyrella aberdarensis IHI B618.</title>
        <authorList>
            <person name="Buettner E."/>
            <person name="Kellner H."/>
        </authorList>
    </citation>
    <scope>NUCLEOTIDE SEQUENCE [LARGE SCALE GENOMIC DNA]</scope>
    <source>
        <strain evidence="9 10">IHI B618</strain>
    </source>
</reference>
<keyword evidence="2" id="KW-0540">Nuclease</keyword>
<evidence type="ECO:0000256" key="8">
    <source>
        <dbReference type="SAM" id="SignalP"/>
    </source>
</evidence>
<evidence type="ECO:0000256" key="3">
    <source>
        <dbReference type="ARBA" id="ARBA00022723"/>
    </source>
</evidence>